<dbReference type="EMBL" id="UINC01000228">
    <property type="protein sequence ID" value="SUZ51572.1"/>
    <property type="molecule type" value="Genomic_DNA"/>
</dbReference>
<gene>
    <name evidence="2" type="ORF">METZ01_LOCUS4426</name>
</gene>
<organism evidence="2">
    <name type="scientific">marine metagenome</name>
    <dbReference type="NCBI Taxonomy" id="408172"/>
    <lineage>
        <taxon>unclassified sequences</taxon>
        <taxon>metagenomes</taxon>
        <taxon>ecological metagenomes</taxon>
    </lineage>
</organism>
<feature type="domain" description="DUF7700" evidence="1">
    <location>
        <begin position="28"/>
        <end position="138"/>
    </location>
</feature>
<evidence type="ECO:0000313" key="2">
    <source>
        <dbReference type="EMBL" id="SUZ51572.1"/>
    </source>
</evidence>
<sequence length="280" mass="31359">MCSFAERELVVADGGLNMSPSSSVTIGEGKIKFGLEYRDLLSDQGVCIHVIGDVAGEDVELLRFDCFDHEPHYHYGPEARNERLMLDSTTEGDSLDWTLRNFSNRLPEMIERAGYDDLAEHVRADDLSDVVQEVSSAARKMAQSERRTVIHDRGNVIVEAGSVRFGIEYRHLANDEGVAIHVLGDVGDKELELLTFDCFKNAPHYHYGPRAKNQRIYLDQTASPDSLRWALDLLKGGKLGPMLHKAGYADHASRLNPTVLLESMAEVEKVSIEMDREELT</sequence>
<dbReference type="AlphaFoldDB" id="A0A381NAF0"/>
<reference evidence="2" key="1">
    <citation type="submission" date="2018-05" db="EMBL/GenBank/DDBJ databases">
        <authorList>
            <person name="Lanie J.A."/>
            <person name="Ng W.-L."/>
            <person name="Kazmierczak K.M."/>
            <person name="Andrzejewski T.M."/>
            <person name="Davidsen T.M."/>
            <person name="Wayne K.J."/>
            <person name="Tettelin H."/>
            <person name="Glass J.I."/>
            <person name="Rusch D."/>
            <person name="Podicherti R."/>
            <person name="Tsui H.-C.T."/>
            <person name="Winkler M.E."/>
        </authorList>
    </citation>
    <scope>NUCLEOTIDE SEQUENCE</scope>
</reference>
<dbReference type="InterPro" id="IPR056117">
    <property type="entry name" value="DUF7700"/>
</dbReference>
<name>A0A381NAF0_9ZZZZ</name>
<evidence type="ECO:0000259" key="1">
    <source>
        <dbReference type="Pfam" id="PF24777"/>
    </source>
</evidence>
<proteinExistence type="predicted"/>
<protein>
    <recommendedName>
        <fullName evidence="1">DUF7700 domain-containing protein</fullName>
    </recommendedName>
</protein>
<dbReference type="Pfam" id="PF24777">
    <property type="entry name" value="DUF7700"/>
    <property type="match status" value="2"/>
</dbReference>
<accession>A0A381NAF0</accession>
<feature type="domain" description="DUF7700" evidence="1">
    <location>
        <begin position="157"/>
        <end position="269"/>
    </location>
</feature>